<proteinExistence type="predicted"/>
<keyword evidence="2" id="KW-1185">Reference proteome</keyword>
<dbReference type="PANTHER" id="PTHR32246">
    <property type="entry name" value="INGRESSION PROTEIN FIC1"/>
    <property type="match status" value="1"/>
</dbReference>
<dbReference type="OrthoDB" id="270970at2759"/>
<sequence>MNFTIYEAAGLENRLTLVVKIKSVGMFSDKNLGEVLVPMKELLEGIKDEGKAMQLVSYQVKGKSKKPRGSVSFSYKFGEKFFKASSHGFGTGSKSVSQPRKSSSSSGCADCCCWNTGDVVFDADAGHHGGGCGGCACGGCDCDGCSCGCV</sequence>
<dbReference type="PANTHER" id="PTHR32246:SF173">
    <property type="entry name" value="C2 DOMAIN-CONTAINING PROTEIN"/>
    <property type="match status" value="1"/>
</dbReference>
<accession>A0A2U1LNS1</accession>
<protein>
    <submittedName>
        <fullName evidence="1">C2 calcium-dependent membrane targeting</fullName>
    </submittedName>
</protein>
<dbReference type="STRING" id="35608.A0A2U1LNS1"/>
<comment type="caution">
    <text evidence="1">The sequence shown here is derived from an EMBL/GenBank/DDBJ whole genome shotgun (WGS) entry which is preliminary data.</text>
</comment>
<reference evidence="1 2" key="1">
    <citation type="journal article" date="2018" name="Mol. Plant">
        <title>The genome of Artemisia annua provides insight into the evolution of Asteraceae family and artemisinin biosynthesis.</title>
        <authorList>
            <person name="Shen Q."/>
            <person name="Zhang L."/>
            <person name="Liao Z."/>
            <person name="Wang S."/>
            <person name="Yan T."/>
            <person name="Shi P."/>
            <person name="Liu M."/>
            <person name="Fu X."/>
            <person name="Pan Q."/>
            <person name="Wang Y."/>
            <person name="Lv Z."/>
            <person name="Lu X."/>
            <person name="Zhang F."/>
            <person name="Jiang W."/>
            <person name="Ma Y."/>
            <person name="Chen M."/>
            <person name="Hao X."/>
            <person name="Li L."/>
            <person name="Tang Y."/>
            <person name="Lv G."/>
            <person name="Zhou Y."/>
            <person name="Sun X."/>
            <person name="Brodelius P.E."/>
            <person name="Rose J.K.C."/>
            <person name="Tang K."/>
        </authorList>
    </citation>
    <scope>NUCLEOTIDE SEQUENCE [LARGE SCALE GENOMIC DNA]</scope>
    <source>
        <strain evidence="2">cv. Huhao1</strain>
        <tissue evidence="1">Leaf</tissue>
    </source>
</reference>
<evidence type="ECO:0000313" key="1">
    <source>
        <dbReference type="EMBL" id="PWA50643.1"/>
    </source>
</evidence>
<dbReference type="Proteomes" id="UP000245207">
    <property type="component" value="Unassembled WGS sequence"/>
</dbReference>
<name>A0A2U1LNS1_ARTAN</name>
<gene>
    <name evidence="1" type="ORF">CTI12_AA471160</name>
</gene>
<evidence type="ECO:0000313" key="2">
    <source>
        <dbReference type="Proteomes" id="UP000245207"/>
    </source>
</evidence>
<dbReference type="EMBL" id="PKPP01008457">
    <property type="protein sequence ID" value="PWA50643.1"/>
    <property type="molecule type" value="Genomic_DNA"/>
</dbReference>
<organism evidence="1 2">
    <name type="scientific">Artemisia annua</name>
    <name type="common">Sweet wormwood</name>
    <dbReference type="NCBI Taxonomy" id="35608"/>
    <lineage>
        <taxon>Eukaryota</taxon>
        <taxon>Viridiplantae</taxon>
        <taxon>Streptophyta</taxon>
        <taxon>Embryophyta</taxon>
        <taxon>Tracheophyta</taxon>
        <taxon>Spermatophyta</taxon>
        <taxon>Magnoliopsida</taxon>
        <taxon>eudicotyledons</taxon>
        <taxon>Gunneridae</taxon>
        <taxon>Pentapetalae</taxon>
        <taxon>asterids</taxon>
        <taxon>campanulids</taxon>
        <taxon>Asterales</taxon>
        <taxon>Asteraceae</taxon>
        <taxon>Asteroideae</taxon>
        <taxon>Anthemideae</taxon>
        <taxon>Artemisiinae</taxon>
        <taxon>Artemisia</taxon>
    </lineage>
</organism>
<dbReference type="AlphaFoldDB" id="A0A2U1LNS1"/>